<dbReference type="Pfam" id="PF07811">
    <property type="entry name" value="TadE"/>
    <property type="match status" value="1"/>
</dbReference>
<dbReference type="Proteomes" id="UP001609175">
    <property type="component" value="Unassembled WGS sequence"/>
</dbReference>
<dbReference type="RefSeq" id="WP_395113528.1">
    <property type="nucleotide sequence ID" value="NZ_JBIMSN010000181.1"/>
</dbReference>
<evidence type="ECO:0000313" key="4">
    <source>
        <dbReference type="EMBL" id="MFH5232952.1"/>
    </source>
</evidence>
<dbReference type="Proteomes" id="UP001609219">
    <property type="component" value="Unassembled WGS sequence"/>
</dbReference>
<protein>
    <submittedName>
        <fullName evidence="4">TadE family protein</fullName>
    </submittedName>
</protein>
<name>A0ABW7KGZ8_9NOCA</name>
<evidence type="ECO:0000313" key="3">
    <source>
        <dbReference type="EMBL" id="MFH5208098.1"/>
    </source>
</evidence>
<keyword evidence="1" id="KW-1133">Transmembrane helix</keyword>
<comment type="caution">
    <text evidence="4">The sequence shown here is derived from an EMBL/GenBank/DDBJ whole genome shotgun (WGS) entry which is preliminary data.</text>
</comment>
<evidence type="ECO:0000313" key="5">
    <source>
        <dbReference type="Proteomes" id="UP001609175"/>
    </source>
</evidence>
<keyword evidence="1" id="KW-0812">Transmembrane</keyword>
<feature type="transmembrane region" description="Helical" evidence="1">
    <location>
        <begin position="20"/>
        <end position="40"/>
    </location>
</feature>
<evidence type="ECO:0000256" key="1">
    <source>
        <dbReference type="SAM" id="Phobius"/>
    </source>
</evidence>
<feature type="domain" description="TadE-like" evidence="2">
    <location>
        <begin position="12"/>
        <end position="54"/>
    </location>
</feature>
<sequence>MKIWIRTTATRGSHVIEFVIIAPAVLLIIGVMIVGGHVYYAHQKVEHAAAEAARAASIARPGAAAAPAAEQAAVADMTAQGLVCTDRRINTDVAAFSTDPGTPGTVSVTITCTVDLNVLAIPGISGSRTITHTAISPVDTYRERIR</sequence>
<evidence type="ECO:0000259" key="2">
    <source>
        <dbReference type="Pfam" id="PF07811"/>
    </source>
</evidence>
<evidence type="ECO:0000313" key="6">
    <source>
        <dbReference type="Proteomes" id="UP001609219"/>
    </source>
</evidence>
<accession>A0ABW7KGZ8</accession>
<dbReference type="InterPro" id="IPR012495">
    <property type="entry name" value="TadE-like_dom"/>
</dbReference>
<proteinExistence type="predicted"/>
<keyword evidence="6" id="KW-1185">Reference proteome</keyword>
<reference evidence="5 6" key="1">
    <citation type="submission" date="2024-10" db="EMBL/GenBank/DDBJ databases">
        <authorList>
            <person name="Riesco R."/>
        </authorList>
    </citation>
    <scope>NUCLEOTIDE SEQUENCE [LARGE SCALE GENOMIC DNA]</scope>
    <source>
        <strain evidence="3 5">NCIMB 15449</strain>
        <strain evidence="4 6">NCIMB 15450</strain>
    </source>
</reference>
<dbReference type="EMBL" id="JBIMSO010000035">
    <property type="protein sequence ID" value="MFH5208098.1"/>
    <property type="molecule type" value="Genomic_DNA"/>
</dbReference>
<dbReference type="EMBL" id="JBIMSN010000181">
    <property type="protein sequence ID" value="MFH5232952.1"/>
    <property type="molecule type" value="Genomic_DNA"/>
</dbReference>
<gene>
    <name evidence="3" type="ORF">ACHIPZ_07715</name>
    <name evidence="4" type="ORF">ACHIRB_30955</name>
</gene>
<organism evidence="4 6">
    <name type="scientific">Antrihabitans spumae</name>
    <dbReference type="NCBI Taxonomy" id="3373370"/>
    <lineage>
        <taxon>Bacteria</taxon>
        <taxon>Bacillati</taxon>
        <taxon>Actinomycetota</taxon>
        <taxon>Actinomycetes</taxon>
        <taxon>Mycobacteriales</taxon>
        <taxon>Nocardiaceae</taxon>
        <taxon>Antrihabitans</taxon>
    </lineage>
</organism>
<keyword evidence="1" id="KW-0472">Membrane</keyword>